<keyword evidence="6 15" id="KW-0808">Transferase</keyword>
<dbReference type="InterPro" id="IPR005467">
    <property type="entry name" value="His_kinase_dom"/>
</dbReference>
<dbReference type="InterPro" id="IPR003661">
    <property type="entry name" value="HisK_dim/P_dom"/>
</dbReference>
<evidence type="ECO:0000256" key="5">
    <source>
        <dbReference type="ARBA" id="ARBA00022553"/>
    </source>
</evidence>
<evidence type="ECO:0000256" key="6">
    <source>
        <dbReference type="ARBA" id="ARBA00022679"/>
    </source>
</evidence>
<evidence type="ECO:0000256" key="1">
    <source>
        <dbReference type="ARBA" id="ARBA00000085"/>
    </source>
</evidence>
<keyword evidence="8 15" id="KW-0418">Kinase</keyword>
<comment type="catalytic activity">
    <reaction evidence="1">
        <text>ATP + protein L-histidine = ADP + protein N-phospho-L-histidine.</text>
        <dbReference type="EC" id="2.7.13.3"/>
    </reaction>
</comment>
<evidence type="ECO:0000256" key="9">
    <source>
        <dbReference type="ARBA" id="ARBA00022840"/>
    </source>
</evidence>
<sequence>MVRHASPRLKPRRGRVPAVALAITAPALATMGVLVLTGAVSPGPAALAVLAMLAGAVLVVRPHLLDLAMVEQATRDMAGNRGRPLGTPEIIYSSMARAQMTAVQDMRRALEHRLADQTARAESNALVVDALTDPILLIDSHGTVTRVNAGARALFGRDGAGRPLSALLREPSVLEAVESVLTGGAGRMVQITLPGAIERECEARVTPLSQRDTDGAEVLLTIHDVTKLVRMERMRADFVANASHELRTPLSSLLGFVETLMGPARDDAEARERFLPVMLEQGQRMQRLVEDLLSLSRIEMNEHSAPTDVVPIPDLVRRIANGLELKAEAKGCTLAVDLDPALPPVWGDADQLSQVFQNLLDNAVKYGRAGTPVTVTGGVVAQGPASMPGSRRGPCLHVAVRDHGEGIAREHLPRLTERFYRVDRARSRQMGGTGLGLAIAKHVLTRHRGALVPESMVGEGSTFNVYLPLASDTLAIAPPPEAGSATQTPRETVMADADPDGTARRPDRTGPAPHSIRPP</sequence>
<dbReference type="RefSeq" id="WP_184043412.1">
    <property type="nucleotide sequence ID" value="NZ_JACIGK010000008.1"/>
</dbReference>
<evidence type="ECO:0000256" key="3">
    <source>
        <dbReference type="ARBA" id="ARBA00012438"/>
    </source>
</evidence>
<dbReference type="Gene3D" id="3.30.450.20">
    <property type="entry name" value="PAS domain"/>
    <property type="match status" value="1"/>
</dbReference>
<dbReference type="GO" id="GO:0004721">
    <property type="term" value="F:phosphoprotein phosphatase activity"/>
    <property type="evidence" value="ECO:0007669"/>
    <property type="project" value="TreeGrafter"/>
</dbReference>
<dbReference type="InterPro" id="IPR004358">
    <property type="entry name" value="Sig_transdc_His_kin-like_C"/>
</dbReference>
<dbReference type="PROSITE" id="PS50109">
    <property type="entry name" value="HIS_KIN"/>
    <property type="match status" value="1"/>
</dbReference>
<dbReference type="GO" id="GO:0016036">
    <property type="term" value="P:cellular response to phosphate starvation"/>
    <property type="evidence" value="ECO:0007669"/>
    <property type="project" value="TreeGrafter"/>
</dbReference>
<dbReference type="SMART" id="SM00388">
    <property type="entry name" value="HisKA"/>
    <property type="match status" value="1"/>
</dbReference>
<reference evidence="15 16" key="1">
    <citation type="submission" date="2020-08" db="EMBL/GenBank/DDBJ databases">
        <title>Genome sequencing of Purple Non-Sulfur Bacteria from various extreme environments.</title>
        <authorList>
            <person name="Mayer M."/>
        </authorList>
    </citation>
    <scope>NUCLEOTIDE SEQUENCE [LARGE SCALE GENOMIC DNA]</scope>
    <source>
        <strain evidence="15 16">JA131</strain>
    </source>
</reference>
<organism evidence="15 16">
    <name type="scientific">Roseospira visakhapatnamensis</name>
    <dbReference type="NCBI Taxonomy" id="390880"/>
    <lineage>
        <taxon>Bacteria</taxon>
        <taxon>Pseudomonadati</taxon>
        <taxon>Pseudomonadota</taxon>
        <taxon>Alphaproteobacteria</taxon>
        <taxon>Rhodospirillales</taxon>
        <taxon>Rhodospirillaceae</taxon>
        <taxon>Roseospira</taxon>
    </lineage>
</organism>
<dbReference type="InterPro" id="IPR003594">
    <property type="entry name" value="HATPase_dom"/>
</dbReference>
<gene>
    <name evidence="15" type="ORF">GGD89_001366</name>
</gene>
<evidence type="ECO:0000256" key="7">
    <source>
        <dbReference type="ARBA" id="ARBA00022741"/>
    </source>
</evidence>
<dbReference type="PROSITE" id="PS50112">
    <property type="entry name" value="PAS"/>
    <property type="match status" value="1"/>
</dbReference>
<dbReference type="Proteomes" id="UP000554286">
    <property type="component" value="Unassembled WGS sequence"/>
</dbReference>
<dbReference type="GO" id="GO:0000155">
    <property type="term" value="F:phosphorelay sensor kinase activity"/>
    <property type="evidence" value="ECO:0007669"/>
    <property type="project" value="InterPro"/>
</dbReference>
<dbReference type="Pfam" id="PF02518">
    <property type="entry name" value="HATPase_c"/>
    <property type="match status" value="1"/>
</dbReference>
<dbReference type="InterPro" id="IPR036890">
    <property type="entry name" value="HATPase_C_sf"/>
</dbReference>
<evidence type="ECO:0000313" key="16">
    <source>
        <dbReference type="Proteomes" id="UP000554286"/>
    </source>
</evidence>
<dbReference type="GO" id="GO:0005886">
    <property type="term" value="C:plasma membrane"/>
    <property type="evidence" value="ECO:0007669"/>
    <property type="project" value="UniProtKB-SubCell"/>
</dbReference>
<evidence type="ECO:0000256" key="12">
    <source>
        <dbReference type="SAM" id="MobiDB-lite"/>
    </source>
</evidence>
<evidence type="ECO:0000256" key="10">
    <source>
        <dbReference type="ARBA" id="ARBA00023012"/>
    </source>
</evidence>
<dbReference type="GO" id="GO:0005524">
    <property type="term" value="F:ATP binding"/>
    <property type="evidence" value="ECO:0007669"/>
    <property type="project" value="UniProtKB-KW"/>
</dbReference>
<dbReference type="InterPro" id="IPR050351">
    <property type="entry name" value="BphY/WalK/GraS-like"/>
</dbReference>
<dbReference type="EMBL" id="JACIGK010000008">
    <property type="protein sequence ID" value="MBB4265742.1"/>
    <property type="molecule type" value="Genomic_DNA"/>
</dbReference>
<protein>
    <recommendedName>
        <fullName evidence="3">histidine kinase</fullName>
        <ecNumber evidence="3">2.7.13.3</ecNumber>
    </recommendedName>
</protein>
<evidence type="ECO:0000259" key="13">
    <source>
        <dbReference type="PROSITE" id="PS50109"/>
    </source>
</evidence>
<dbReference type="EC" id="2.7.13.3" evidence="3"/>
<dbReference type="InterPro" id="IPR035965">
    <property type="entry name" value="PAS-like_dom_sf"/>
</dbReference>
<evidence type="ECO:0000313" key="15">
    <source>
        <dbReference type="EMBL" id="MBB4265742.1"/>
    </source>
</evidence>
<accession>A0A7W6W9S6</accession>
<dbReference type="FunFam" id="1.10.287.130:FF:000008">
    <property type="entry name" value="Two-component sensor histidine kinase"/>
    <property type="match status" value="1"/>
</dbReference>
<feature type="domain" description="Histidine kinase" evidence="13">
    <location>
        <begin position="241"/>
        <end position="471"/>
    </location>
</feature>
<keyword evidence="5" id="KW-0597">Phosphoprotein</keyword>
<dbReference type="SUPFAM" id="SSF47384">
    <property type="entry name" value="Homodimeric domain of signal transducing histidine kinase"/>
    <property type="match status" value="1"/>
</dbReference>
<feature type="region of interest" description="Disordered" evidence="12">
    <location>
        <begin position="477"/>
        <end position="519"/>
    </location>
</feature>
<dbReference type="SUPFAM" id="SSF55785">
    <property type="entry name" value="PYP-like sensor domain (PAS domain)"/>
    <property type="match status" value="1"/>
</dbReference>
<feature type="domain" description="PAS" evidence="14">
    <location>
        <begin position="120"/>
        <end position="156"/>
    </location>
</feature>
<dbReference type="AlphaFoldDB" id="A0A7W6W9S6"/>
<dbReference type="CDD" id="cd00082">
    <property type="entry name" value="HisKA"/>
    <property type="match status" value="1"/>
</dbReference>
<keyword evidence="4" id="KW-1003">Cell membrane</keyword>
<comment type="caution">
    <text evidence="15">The sequence shown here is derived from an EMBL/GenBank/DDBJ whole genome shotgun (WGS) entry which is preliminary data.</text>
</comment>
<evidence type="ECO:0000256" key="8">
    <source>
        <dbReference type="ARBA" id="ARBA00022777"/>
    </source>
</evidence>
<proteinExistence type="predicted"/>
<evidence type="ECO:0000256" key="4">
    <source>
        <dbReference type="ARBA" id="ARBA00022475"/>
    </source>
</evidence>
<dbReference type="SMART" id="SM00387">
    <property type="entry name" value="HATPase_c"/>
    <property type="match status" value="1"/>
</dbReference>
<dbReference type="FunFam" id="3.30.565.10:FF:000006">
    <property type="entry name" value="Sensor histidine kinase WalK"/>
    <property type="match status" value="1"/>
</dbReference>
<dbReference type="Pfam" id="PF08448">
    <property type="entry name" value="PAS_4"/>
    <property type="match status" value="1"/>
</dbReference>
<dbReference type="Gene3D" id="3.30.565.10">
    <property type="entry name" value="Histidine kinase-like ATPase, C-terminal domain"/>
    <property type="match status" value="1"/>
</dbReference>
<dbReference type="SUPFAM" id="SSF55874">
    <property type="entry name" value="ATPase domain of HSP90 chaperone/DNA topoisomerase II/histidine kinase"/>
    <property type="match status" value="1"/>
</dbReference>
<dbReference type="InterPro" id="IPR013656">
    <property type="entry name" value="PAS_4"/>
</dbReference>
<evidence type="ECO:0000256" key="2">
    <source>
        <dbReference type="ARBA" id="ARBA00004236"/>
    </source>
</evidence>
<dbReference type="SMART" id="SM00091">
    <property type="entry name" value="PAS"/>
    <property type="match status" value="1"/>
</dbReference>
<dbReference type="PANTHER" id="PTHR45453">
    <property type="entry name" value="PHOSPHATE REGULON SENSOR PROTEIN PHOR"/>
    <property type="match status" value="1"/>
</dbReference>
<keyword evidence="7" id="KW-0547">Nucleotide-binding</keyword>
<dbReference type="Pfam" id="PF00512">
    <property type="entry name" value="HisKA"/>
    <property type="match status" value="1"/>
</dbReference>
<evidence type="ECO:0000256" key="11">
    <source>
        <dbReference type="ARBA" id="ARBA00023136"/>
    </source>
</evidence>
<keyword evidence="9" id="KW-0067">ATP-binding</keyword>
<name>A0A7W6W9S6_9PROT</name>
<dbReference type="InterPro" id="IPR000014">
    <property type="entry name" value="PAS"/>
</dbReference>
<dbReference type="InterPro" id="IPR036097">
    <property type="entry name" value="HisK_dim/P_sf"/>
</dbReference>
<keyword evidence="16" id="KW-1185">Reference proteome</keyword>
<comment type="subcellular location">
    <subcellularLocation>
        <location evidence="2">Cell membrane</location>
    </subcellularLocation>
</comment>
<evidence type="ECO:0000259" key="14">
    <source>
        <dbReference type="PROSITE" id="PS50112"/>
    </source>
</evidence>
<dbReference type="Gene3D" id="1.10.287.130">
    <property type="match status" value="1"/>
</dbReference>
<keyword evidence="10" id="KW-0902">Two-component regulatory system</keyword>
<dbReference type="CDD" id="cd00130">
    <property type="entry name" value="PAS"/>
    <property type="match status" value="1"/>
</dbReference>
<keyword evidence="11" id="KW-0472">Membrane</keyword>
<dbReference type="PANTHER" id="PTHR45453:SF1">
    <property type="entry name" value="PHOSPHATE REGULON SENSOR PROTEIN PHOR"/>
    <property type="match status" value="1"/>
</dbReference>
<dbReference type="PRINTS" id="PR00344">
    <property type="entry name" value="BCTRLSENSOR"/>
</dbReference>